<dbReference type="GO" id="GO:0016020">
    <property type="term" value="C:membrane"/>
    <property type="evidence" value="ECO:0007669"/>
    <property type="project" value="TreeGrafter"/>
</dbReference>
<dbReference type="PANTHER" id="PTHR10174:SF208">
    <property type="entry name" value="CRAL-TRIO DOMAIN-CONTAINING PROTEIN DDB_G0278031"/>
    <property type="match status" value="1"/>
</dbReference>
<name>A0A9N8DL79_9STRA</name>
<evidence type="ECO:0000313" key="4">
    <source>
        <dbReference type="Proteomes" id="UP001153069"/>
    </source>
</evidence>
<dbReference type="PANTHER" id="PTHR10174">
    <property type="entry name" value="ALPHA-TOCOPHEROL TRANSFER PROTEIN-RELATED"/>
    <property type="match status" value="1"/>
</dbReference>
<feature type="compositionally biased region" description="Polar residues" evidence="1">
    <location>
        <begin position="485"/>
        <end position="518"/>
    </location>
</feature>
<reference evidence="3" key="1">
    <citation type="submission" date="2020-06" db="EMBL/GenBank/DDBJ databases">
        <authorList>
            <consortium name="Plant Systems Biology data submission"/>
        </authorList>
    </citation>
    <scope>NUCLEOTIDE SEQUENCE</scope>
    <source>
        <strain evidence="3">D6</strain>
    </source>
</reference>
<feature type="domain" description="DUF6824" evidence="2">
    <location>
        <begin position="404"/>
        <end position="484"/>
    </location>
</feature>
<proteinExistence type="predicted"/>
<feature type="region of interest" description="Disordered" evidence="1">
    <location>
        <begin position="1"/>
        <end position="20"/>
    </location>
</feature>
<dbReference type="OrthoDB" id="7837562at2759"/>
<feature type="compositionally biased region" description="Polar residues" evidence="1">
    <location>
        <begin position="526"/>
        <end position="538"/>
    </location>
</feature>
<comment type="caution">
    <text evidence="3">The sequence shown here is derived from an EMBL/GenBank/DDBJ whole genome shotgun (WGS) entry which is preliminary data.</text>
</comment>
<dbReference type="Gene3D" id="3.40.525.10">
    <property type="entry name" value="CRAL-TRIO lipid binding domain"/>
    <property type="match status" value="1"/>
</dbReference>
<dbReference type="InterPro" id="IPR049227">
    <property type="entry name" value="DUF6824"/>
</dbReference>
<gene>
    <name evidence="3" type="ORF">SEMRO_118_G057620.1</name>
</gene>
<dbReference type="SUPFAM" id="SSF52087">
    <property type="entry name" value="CRAL/TRIO domain"/>
    <property type="match status" value="1"/>
</dbReference>
<protein>
    <submittedName>
        <fullName evidence="3">Tocopherol transfer protein-like</fullName>
    </submittedName>
</protein>
<organism evidence="3 4">
    <name type="scientific">Seminavis robusta</name>
    <dbReference type="NCBI Taxonomy" id="568900"/>
    <lineage>
        <taxon>Eukaryota</taxon>
        <taxon>Sar</taxon>
        <taxon>Stramenopiles</taxon>
        <taxon>Ochrophyta</taxon>
        <taxon>Bacillariophyta</taxon>
        <taxon>Bacillariophyceae</taxon>
        <taxon>Bacillariophycidae</taxon>
        <taxon>Naviculales</taxon>
        <taxon>Naviculaceae</taxon>
        <taxon>Seminavis</taxon>
    </lineage>
</organism>
<evidence type="ECO:0000313" key="3">
    <source>
        <dbReference type="EMBL" id="CAB9501769.1"/>
    </source>
</evidence>
<dbReference type="GO" id="GO:1902936">
    <property type="term" value="F:phosphatidylinositol bisphosphate binding"/>
    <property type="evidence" value="ECO:0007669"/>
    <property type="project" value="TreeGrafter"/>
</dbReference>
<feature type="compositionally biased region" description="Polar residues" evidence="1">
    <location>
        <begin position="8"/>
        <end position="20"/>
    </location>
</feature>
<dbReference type="AlphaFoldDB" id="A0A9N8DL79"/>
<dbReference type="EMBL" id="CAICTM010000117">
    <property type="protein sequence ID" value="CAB9501769.1"/>
    <property type="molecule type" value="Genomic_DNA"/>
</dbReference>
<sequence>MEPLQPVLDSNSSVPLSDTSLAANNNTADIQEEVCDPVAAPDTGTTVDDDGDLVINKDLGVVQRDKTFQEASLSVEPLHPSSEEADMIDKLLAEEMDKLSFEEKERTTFDIHGMAQESHDPENINELLEQLEQEIRKIPNRKAYEKAKYLNEEYVTGREFRLLFLRCEKFDVKSSAQRIVTHLENKMDMFGGGPALARKLRLSDLNEDDDVKALKSGAWQLLPECDASGRLVVAFSPTCIDGSLAAKCHQRAFMLFIMSILQTEDAQKKGIVIVMWWSGHSLLQVQQSLFTQAQLMKKLRPGIPRRVAGVHFLLSQKCLRPLVGGIRWFLHEELRARIRVHFGDFEQLKFALQTFGISTDRFPFRPNNEPIDLENHLQCIQSWRKQEEKGNTSGIDIIVPRRFDVLFGRGLQTRNHTGNLRAAHIADMFRDKYEAARKYEKTAIAARIVTIILESHGRFLKWEDNAWEGVDQETARNKISHFYRNTRNTDCPSKSKASPSDGSANVGATSSEGNSLASALSKRAQSDSMQQSPQQIQKLCQRDSELNNGLSKG</sequence>
<dbReference type="InterPro" id="IPR036865">
    <property type="entry name" value="CRAL-TRIO_dom_sf"/>
</dbReference>
<accession>A0A9N8DL79</accession>
<evidence type="ECO:0000259" key="2">
    <source>
        <dbReference type="Pfam" id="PF20710"/>
    </source>
</evidence>
<dbReference type="Proteomes" id="UP001153069">
    <property type="component" value="Unassembled WGS sequence"/>
</dbReference>
<feature type="region of interest" description="Disordered" evidence="1">
    <location>
        <begin position="485"/>
        <end position="553"/>
    </location>
</feature>
<evidence type="ECO:0000256" key="1">
    <source>
        <dbReference type="SAM" id="MobiDB-lite"/>
    </source>
</evidence>
<keyword evidence="4" id="KW-1185">Reference proteome</keyword>
<dbReference type="Pfam" id="PF20710">
    <property type="entry name" value="DUF6824"/>
    <property type="match status" value="1"/>
</dbReference>